<evidence type="ECO:0000259" key="10">
    <source>
        <dbReference type="Pfam" id="PF01618"/>
    </source>
</evidence>
<evidence type="ECO:0000256" key="7">
    <source>
        <dbReference type="ARBA" id="ARBA00023136"/>
    </source>
</evidence>
<dbReference type="Pfam" id="PF01618">
    <property type="entry name" value="MotA_ExbB"/>
    <property type="match status" value="1"/>
</dbReference>
<evidence type="ECO:0000256" key="6">
    <source>
        <dbReference type="ARBA" id="ARBA00022989"/>
    </source>
</evidence>
<accession>A0A1U7HTY7</accession>
<evidence type="ECO:0000313" key="12">
    <source>
        <dbReference type="Proteomes" id="UP000185984"/>
    </source>
</evidence>
<comment type="subcellular location">
    <subcellularLocation>
        <location evidence="1">Cell membrane</location>
        <topology evidence="1">Multi-pass membrane protein</topology>
    </subcellularLocation>
    <subcellularLocation>
        <location evidence="8">Membrane</location>
        <topology evidence="8">Multi-pass membrane protein</topology>
    </subcellularLocation>
</comment>
<keyword evidence="4 9" id="KW-0812">Transmembrane</keyword>
<feature type="transmembrane region" description="Helical" evidence="9">
    <location>
        <begin position="14"/>
        <end position="35"/>
    </location>
</feature>
<keyword evidence="5 8" id="KW-0653">Protein transport</keyword>
<evidence type="ECO:0000256" key="1">
    <source>
        <dbReference type="ARBA" id="ARBA00004651"/>
    </source>
</evidence>
<evidence type="ECO:0000256" key="2">
    <source>
        <dbReference type="ARBA" id="ARBA00022448"/>
    </source>
</evidence>
<feature type="transmembrane region" description="Helical" evidence="9">
    <location>
        <begin position="153"/>
        <end position="178"/>
    </location>
</feature>
<keyword evidence="2 8" id="KW-0813">Transport</keyword>
<dbReference type="InterPro" id="IPR050790">
    <property type="entry name" value="ExbB/TolQ_transport"/>
</dbReference>
<keyword evidence="7 9" id="KW-0472">Membrane</keyword>
<dbReference type="PANTHER" id="PTHR30625">
    <property type="entry name" value="PROTEIN TOLQ"/>
    <property type="match status" value="1"/>
</dbReference>
<dbReference type="PROSITE" id="PS51257">
    <property type="entry name" value="PROKAR_LIPOPROTEIN"/>
    <property type="match status" value="1"/>
</dbReference>
<dbReference type="PANTHER" id="PTHR30625:SF15">
    <property type="entry name" value="BIOPOLYMER TRANSPORT PROTEIN EXBB"/>
    <property type="match status" value="1"/>
</dbReference>
<dbReference type="GO" id="GO:0017038">
    <property type="term" value="P:protein import"/>
    <property type="evidence" value="ECO:0007669"/>
    <property type="project" value="TreeGrafter"/>
</dbReference>
<sequence length="224" mass="24369">MARVYDTLIAGGPVMLPLLGLSILTFACALERAWFWFQLLSKEDRIVHDVLAAARFDLMKAANIAQKAQFLPIGRFLFAPLKLTQPTPETFRLAMEAAGDKEFTQMRKGDKLLETVVALAPLLGLLGTVTGLIGTFNNLNIGGGGTTAEATRAAAGIGEALITTATGMIVAIIALIFFRVFVTLQSQQIDYFSDVGSELELIYRQTWYEPMFSSIGQNSTQGNE</sequence>
<comment type="caution">
    <text evidence="11">The sequence shown here is derived from an EMBL/GenBank/DDBJ whole genome shotgun (WGS) entry which is preliminary data.</text>
</comment>
<evidence type="ECO:0000313" key="11">
    <source>
        <dbReference type="EMBL" id="OKH27047.1"/>
    </source>
</evidence>
<evidence type="ECO:0000256" key="5">
    <source>
        <dbReference type="ARBA" id="ARBA00022927"/>
    </source>
</evidence>
<dbReference type="RefSeq" id="WP_073549259.1">
    <property type="nucleotide sequence ID" value="NZ_CAWMVK010000041.1"/>
</dbReference>
<dbReference type="GO" id="GO:0005886">
    <property type="term" value="C:plasma membrane"/>
    <property type="evidence" value="ECO:0007669"/>
    <property type="project" value="UniProtKB-SubCell"/>
</dbReference>
<evidence type="ECO:0000256" key="9">
    <source>
        <dbReference type="SAM" id="Phobius"/>
    </source>
</evidence>
<dbReference type="AlphaFoldDB" id="A0A1U7HTY7"/>
<organism evidence="11 12">
    <name type="scientific">Chroogloeocystis siderophila 5.2 s.c.1</name>
    <dbReference type="NCBI Taxonomy" id="247279"/>
    <lineage>
        <taxon>Bacteria</taxon>
        <taxon>Bacillati</taxon>
        <taxon>Cyanobacteriota</taxon>
        <taxon>Cyanophyceae</taxon>
        <taxon>Oscillatoriophycideae</taxon>
        <taxon>Chroococcales</taxon>
        <taxon>Chroococcaceae</taxon>
        <taxon>Chroogloeocystis</taxon>
    </lineage>
</organism>
<feature type="transmembrane region" description="Helical" evidence="9">
    <location>
        <begin position="112"/>
        <end position="133"/>
    </location>
</feature>
<keyword evidence="12" id="KW-1185">Reference proteome</keyword>
<evidence type="ECO:0000256" key="4">
    <source>
        <dbReference type="ARBA" id="ARBA00022692"/>
    </source>
</evidence>
<gene>
    <name evidence="11" type="ORF">NIES1031_10010</name>
</gene>
<comment type="similarity">
    <text evidence="8">Belongs to the exbB/tolQ family.</text>
</comment>
<dbReference type="InterPro" id="IPR002898">
    <property type="entry name" value="MotA_ExbB_proton_chnl"/>
</dbReference>
<evidence type="ECO:0000256" key="8">
    <source>
        <dbReference type="RuleBase" id="RU004057"/>
    </source>
</evidence>
<evidence type="ECO:0000256" key="3">
    <source>
        <dbReference type="ARBA" id="ARBA00022475"/>
    </source>
</evidence>
<dbReference type="STRING" id="247279.NIES1031_10010"/>
<protein>
    <submittedName>
        <fullName evidence="11">Biopolymer transporter ExbB</fullName>
    </submittedName>
</protein>
<feature type="domain" description="MotA/TolQ/ExbB proton channel" evidence="10">
    <location>
        <begin position="72"/>
        <end position="192"/>
    </location>
</feature>
<dbReference type="Proteomes" id="UP000185984">
    <property type="component" value="Unassembled WGS sequence"/>
</dbReference>
<dbReference type="EMBL" id="MRCC01000007">
    <property type="protein sequence ID" value="OKH27047.1"/>
    <property type="molecule type" value="Genomic_DNA"/>
</dbReference>
<keyword evidence="6 9" id="KW-1133">Transmembrane helix</keyword>
<name>A0A1U7HTY7_9CHRO</name>
<reference evidence="11 12" key="1">
    <citation type="submission" date="2016-11" db="EMBL/GenBank/DDBJ databases">
        <title>Draft Genome Sequences of Nine Cyanobacterial Strains from Diverse Habitats.</title>
        <authorList>
            <person name="Zhu T."/>
            <person name="Hou S."/>
            <person name="Lu X."/>
            <person name="Hess W.R."/>
        </authorList>
    </citation>
    <scope>NUCLEOTIDE SEQUENCE [LARGE SCALE GENOMIC DNA]</scope>
    <source>
        <strain evidence="11 12">5.2 s.c.1</strain>
    </source>
</reference>
<dbReference type="OrthoDB" id="9785627at2"/>
<keyword evidence="3" id="KW-1003">Cell membrane</keyword>
<proteinExistence type="inferred from homology"/>